<reference evidence="2" key="1">
    <citation type="submission" date="2009-05" db="EMBL/GenBank/DDBJ databases">
        <authorList>
            <person name="Harkins D.M."/>
            <person name="DeShazer D."/>
            <person name="Woods D.E."/>
            <person name="Brinkac L.M."/>
            <person name="Brown K.A."/>
            <person name="Hung G.C."/>
            <person name="Tuanyok A."/>
            <person name="Zhang B."/>
            <person name="Nierman W.C."/>
        </authorList>
    </citation>
    <scope>NUCLEOTIDE SEQUENCE [LARGE SCALE GENOMIC DNA]</scope>
    <source>
        <strain evidence="2">1710a</strain>
    </source>
</reference>
<name>A0A0E1VQU6_BURPE</name>
<protein>
    <submittedName>
        <fullName evidence="2">Uncharacterized protein</fullName>
    </submittedName>
</protein>
<dbReference type="EMBL" id="CM000833">
    <property type="protein sequence ID" value="EET03213.1"/>
    <property type="molecule type" value="Genomic_DNA"/>
</dbReference>
<organism evidence="2">
    <name type="scientific">Burkholderia pseudomallei 1710a</name>
    <dbReference type="NCBI Taxonomy" id="320371"/>
    <lineage>
        <taxon>Bacteria</taxon>
        <taxon>Pseudomonadati</taxon>
        <taxon>Pseudomonadota</taxon>
        <taxon>Betaproteobacteria</taxon>
        <taxon>Burkholderiales</taxon>
        <taxon>Burkholderiaceae</taxon>
        <taxon>Burkholderia</taxon>
        <taxon>pseudomallei group</taxon>
    </lineage>
</organism>
<dbReference type="AlphaFoldDB" id="A0A0E1VQU6"/>
<feature type="compositionally biased region" description="Basic and acidic residues" evidence="1">
    <location>
        <begin position="10"/>
        <end position="35"/>
    </location>
</feature>
<evidence type="ECO:0000313" key="2">
    <source>
        <dbReference type="EMBL" id="EET03213.1"/>
    </source>
</evidence>
<dbReference type="Proteomes" id="UP000001812">
    <property type="component" value="Chromosome II"/>
</dbReference>
<dbReference type="HOGENOM" id="CLU_2477381_0_0_4"/>
<gene>
    <name evidence="2" type="ORF">BURPS1710A_A1489</name>
</gene>
<evidence type="ECO:0000256" key="1">
    <source>
        <dbReference type="SAM" id="MobiDB-lite"/>
    </source>
</evidence>
<sequence>MRPPGSTSLRPDRRLASAVGHCERHRGFSQRAERATRRRAWPAARARTGAAVCVTPHDARHWRAAAKPDELHEPAAPDWRAVYGREL</sequence>
<proteinExistence type="predicted"/>
<accession>A0A0E1VQU6</accession>
<feature type="region of interest" description="Disordered" evidence="1">
    <location>
        <begin position="1"/>
        <end position="46"/>
    </location>
</feature>